<evidence type="ECO:0000313" key="1">
    <source>
        <dbReference type="Ensembl" id="ENSMSIP00000033356.1"/>
    </source>
</evidence>
<dbReference type="Proteomes" id="UP000694415">
    <property type="component" value="Unplaced"/>
</dbReference>
<sequence>MFGGNSQASKIFVRSGASNSYLHGTCRQEGLFFSKKICTGCTQIACHFNMKDFSP</sequence>
<reference evidence="1" key="1">
    <citation type="submission" date="2025-08" db="UniProtKB">
        <authorList>
            <consortium name="Ensembl"/>
        </authorList>
    </citation>
    <scope>IDENTIFICATION</scope>
</reference>
<protein>
    <submittedName>
        <fullName evidence="1">Predicted gene 11627</fullName>
    </submittedName>
</protein>
<keyword evidence="2" id="KW-1185">Reference proteome</keyword>
<proteinExistence type="predicted"/>
<evidence type="ECO:0000313" key="2">
    <source>
        <dbReference type="Proteomes" id="UP000694415"/>
    </source>
</evidence>
<reference evidence="1" key="2">
    <citation type="submission" date="2025-09" db="UniProtKB">
        <authorList>
            <consortium name="Ensembl"/>
        </authorList>
    </citation>
    <scope>IDENTIFICATION</scope>
</reference>
<dbReference type="AlphaFoldDB" id="A0A8C6IAB1"/>
<name>A0A8C6IAB1_MUSSI</name>
<accession>A0A8C6IAB1</accession>
<dbReference type="GeneTree" id="ENSGT00860000135945"/>
<dbReference type="Ensembl" id="ENSMSIT00000042041.1">
    <property type="protein sequence ID" value="ENSMSIP00000033356.1"/>
    <property type="gene ID" value="ENSMSIG00000027901.1"/>
</dbReference>
<organism evidence="1 2">
    <name type="scientific">Mus spicilegus</name>
    <name type="common">Mound-building mouse</name>
    <dbReference type="NCBI Taxonomy" id="10103"/>
    <lineage>
        <taxon>Eukaryota</taxon>
        <taxon>Metazoa</taxon>
        <taxon>Chordata</taxon>
        <taxon>Craniata</taxon>
        <taxon>Vertebrata</taxon>
        <taxon>Euteleostomi</taxon>
        <taxon>Mammalia</taxon>
        <taxon>Eutheria</taxon>
        <taxon>Euarchontoglires</taxon>
        <taxon>Glires</taxon>
        <taxon>Rodentia</taxon>
        <taxon>Myomorpha</taxon>
        <taxon>Muroidea</taxon>
        <taxon>Muridae</taxon>
        <taxon>Murinae</taxon>
        <taxon>Mus</taxon>
        <taxon>Mus</taxon>
    </lineage>
</organism>